<organism evidence="2 3">
    <name type="scientific">Paenibacillus agilis</name>
    <dbReference type="NCBI Taxonomy" id="3020863"/>
    <lineage>
        <taxon>Bacteria</taxon>
        <taxon>Bacillati</taxon>
        <taxon>Bacillota</taxon>
        <taxon>Bacilli</taxon>
        <taxon>Bacillales</taxon>
        <taxon>Paenibacillaceae</taxon>
        <taxon>Paenibacillus</taxon>
    </lineage>
</organism>
<gene>
    <name evidence="2" type="ORF">FPZ44_18870</name>
</gene>
<proteinExistence type="predicted"/>
<dbReference type="EMBL" id="VNJK01000002">
    <property type="protein sequence ID" value="TVX89810.1"/>
    <property type="molecule type" value="Genomic_DNA"/>
</dbReference>
<evidence type="ECO:0000313" key="3">
    <source>
        <dbReference type="Proteomes" id="UP000318102"/>
    </source>
</evidence>
<keyword evidence="1" id="KW-1133">Transmembrane helix</keyword>
<evidence type="ECO:0000313" key="2">
    <source>
        <dbReference type="EMBL" id="TVX89810.1"/>
    </source>
</evidence>
<protein>
    <submittedName>
        <fullName evidence="2">DUF4446 family protein</fullName>
    </submittedName>
</protein>
<feature type="transmembrane region" description="Helical" evidence="1">
    <location>
        <begin position="12"/>
        <end position="31"/>
    </location>
</feature>
<dbReference type="Pfam" id="PF14584">
    <property type="entry name" value="DUF4446"/>
    <property type="match status" value="1"/>
</dbReference>
<accession>A0A559IQE0</accession>
<dbReference type="InterPro" id="IPR027981">
    <property type="entry name" value="DUF4446"/>
</dbReference>
<dbReference type="Proteomes" id="UP000318102">
    <property type="component" value="Unassembled WGS sequence"/>
</dbReference>
<dbReference type="RefSeq" id="WP_144992653.1">
    <property type="nucleotide sequence ID" value="NZ_VNJK01000002.1"/>
</dbReference>
<dbReference type="OrthoDB" id="5244042at2"/>
<reference evidence="2 3" key="1">
    <citation type="submission" date="2019-07" db="EMBL/GenBank/DDBJ databases">
        <authorList>
            <person name="Kim J."/>
        </authorList>
    </citation>
    <scope>NUCLEOTIDE SEQUENCE [LARGE SCALE GENOMIC DNA]</scope>
    <source>
        <strain evidence="2 3">N4</strain>
    </source>
</reference>
<evidence type="ECO:0000256" key="1">
    <source>
        <dbReference type="SAM" id="Phobius"/>
    </source>
</evidence>
<dbReference type="AlphaFoldDB" id="A0A559IQE0"/>
<comment type="caution">
    <text evidence="2">The sequence shown here is derived from an EMBL/GenBank/DDBJ whole genome shotgun (WGS) entry which is preliminary data.</text>
</comment>
<sequence>MSMNMTNVGPWLVIGTAAITFLLLITIMIQGSQIRKLKRRFHAVMRESGVDDLESLLGQMQIEMERLHVINEEQASKLQQLSQKVKAHAGHVGIVRYNAFDQGGGELSFSAAILDEQSSGFILTGIHSRDHTYVYAKPVESGQSMYTLSPEEQKAVGQAMSKRSS</sequence>
<keyword evidence="1" id="KW-0812">Transmembrane</keyword>
<keyword evidence="3" id="KW-1185">Reference proteome</keyword>
<keyword evidence="1" id="KW-0472">Membrane</keyword>
<name>A0A559IQE0_9BACL</name>